<dbReference type="EC" id="1.2.1.38" evidence="1"/>
<accession>A0A1J5Q502</accession>
<proteinExistence type="predicted"/>
<dbReference type="EMBL" id="MLJW01002315">
    <property type="protein sequence ID" value="OIQ74988.1"/>
    <property type="molecule type" value="Genomic_DNA"/>
</dbReference>
<evidence type="ECO:0000313" key="1">
    <source>
        <dbReference type="EMBL" id="OIQ74988.1"/>
    </source>
</evidence>
<keyword evidence="1" id="KW-0560">Oxidoreductase</keyword>
<reference evidence="1" key="1">
    <citation type="submission" date="2016-10" db="EMBL/GenBank/DDBJ databases">
        <title>Sequence of Gallionella enrichment culture.</title>
        <authorList>
            <person name="Poehlein A."/>
            <person name="Muehling M."/>
            <person name="Daniel R."/>
        </authorList>
    </citation>
    <scope>NUCLEOTIDE SEQUENCE</scope>
</reference>
<protein>
    <submittedName>
        <fullName evidence="1">N-acetyl-gamma-glutamyl-phosphate reductase</fullName>
        <ecNumber evidence="1">1.2.1.38</ecNumber>
    </submittedName>
</protein>
<dbReference type="GO" id="GO:0003942">
    <property type="term" value="F:N-acetyl-gamma-glutamyl-phosphate reductase activity"/>
    <property type="evidence" value="ECO:0007669"/>
    <property type="project" value="UniProtKB-EC"/>
</dbReference>
<dbReference type="AlphaFoldDB" id="A0A1J5Q502"/>
<comment type="caution">
    <text evidence="1">The sequence shown here is derived from an EMBL/GenBank/DDBJ whole genome shotgun (WGS) entry which is preliminary data.</text>
</comment>
<sequence length="65" mass="6815">MLEATADNKLDAPALAGSDIMELRVFGNHDNSDGFRHAVLVARLDNLGKGASGAAVQNIRLLLGL</sequence>
<name>A0A1J5Q502_9ZZZZ</name>
<gene>
    <name evidence="1" type="primary">argC_13</name>
    <name evidence="1" type="ORF">GALL_433470</name>
</gene>
<organism evidence="1">
    <name type="scientific">mine drainage metagenome</name>
    <dbReference type="NCBI Taxonomy" id="410659"/>
    <lineage>
        <taxon>unclassified sequences</taxon>
        <taxon>metagenomes</taxon>
        <taxon>ecological metagenomes</taxon>
    </lineage>
</organism>